<feature type="transmembrane region" description="Helical" evidence="6">
    <location>
        <begin position="64"/>
        <end position="82"/>
    </location>
</feature>
<feature type="transmembrane region" description="Helical" evidence="6">
    <location>
        <begin position="271"/>
        <end position="289"/>
    </location>
</feature>
<keyword evidence="9" id="KW-1185">Reference proteome</keyword>
<feature type="transmembrane region" description="Helical" evidence="6">
    <location>
        <begin position="31"/>
        <end position="52"/>
    </location>
</feature>
<evidence type="ECO:0000256" key="3">
    <source>
        <dbReference type="ARBA" id="ARBA00022692"/>
    </source>
</evidence>
<evidence type="ECO:0000256" key="1">
    <source>
        <dbReference type="ARBA" id="ARBA00004651"/>
    </source>
</evidence>
<keyword evidence="3 6" id="KW-0812">Transmembrane</keyword>
<evidence type="ECO:0000313" key="8">
    <source>
        <dbReference type="EMBL" id="SMC72328.1"/>
    </source>
</evidence>
<dbReference type="GO" id="GO:0005886">
    <property type="term" value="C:plasma membrane"/>
    <property type="evidence" value="ECO:0007669"/>
    <property type="project" value="UniProtKB-SubCell"/>
</dbReference>
<accession>A0A1W2BIQ5</accession>
<dbReference type="PANTHER" id="PTHR32322:SF18">
    <property type="entry name" value="S-ADENOSYLMETHIONINE_S-ADENOSYLHOMOCYSTEINE TRANSPORTER"/>
    <property type="match status" value="1"/>
</dbReference>
<keyword evidence="2" id="KW-1003">Cell membrane</keyword>
<feature type="transmembrane region" description="Helical" evidence="6">
    <location>
        <begin position="245"/>
        <end position="265"/>
    </location>
</feature>
<dbReference type="Proteomes" id="UP000192418">
    <property type="component" value="Unassembled WGS sequence"/>
</dbReference>
<feature type="transmembrane region" description="Helical" evidence="6">
    <location>
        <begin position="180"/>
        <end position="200"/>
    </location>
</feature>
<evidence type="ECO:0000256" key="2">
    <source>
        <dbReference type="ARBA" id="ARBA00022475"/>
    </source>
</evidence>
<keyword evidence="5 6" id="KW-0472">Membrane</keyword>
<dbReference type="InterPro" id="IPR050638">
    <property type="entry name" value="AA-Vitamin_Transporters"/>
</dbReference>
<dbReference type="PANTHER" id="PTHR32322">
    <property type="entry name" value="INNER MEMBRANE TRANSPORTER"/>
    <property type="match status" value="1"/>
</dbReference>
<feature type="domain" description="EamA" evidence="7">
    <location>
        <begin position="151"/>
        <end position="286"/>
    </location>
</feature>
<evidence type="ECO:0000256" key="6">
    <source>
        <dbReference type="SAM" id="Phobius"/>
    </source>
</evidence>
<feature type="domain" description="EamA" evidence="7">
    <location>
        <begin position="4"/>
        <end position="136"/>
    </location>
</feature>
<dbReference type="SUPFAM" id="SSF103481">
    <property type="entry name" value="Multidrug resistance efflux transporter EmrE"/>
    <property type="match status" value="2"/>
</dbReference>
<evidence type="ECO:0000256" key="4">
    <source>
        <dbReference type="ARBA" id="ARBA00022989"/>
    </source>
</evidence>
<dbReference type="Gene3D" id="1.10.3730.20">
    <property type="match status" value="1"/>
</dbReference>
<dbReference type="InterPro" id="IPR000620">
    <property type="entry name" value="EamA_dom"/>
</dbReference>
<feature type="transmembrane region" description="Helical" evidence="6">
    <location>
        <begin position="7"/>
        <end position="25"/>
    </location>
</feature>
<dbReference type="RefSeq" id="WP_232367102.1">
    <property type="nucleotide sequence ID" value="NZ_FWXY01000008.1"/>
</dbReference>
<evidence type="ECO:0000256" key="5">
    <source>
        <dbReference type="ARBA" id="ARBA00023136"/>
    </source>
</evidence>
<protein>
    <submittedName>
        <fullName evidence="8">Permease of the drug/metabolite transporter (DMT) superfamily</fullName>
    </submittedName>
</protein>
<evidence type="ECO:0000313" key="9">
    <source>
        <dbReference type="Proteomes" id="UP000192418"/>
    </source>
</evidence>
<name>A0A1W2BIQ5_9BACT</name>
<gene>
    <name evidence="8" type="ORF">SAMN02746065_10898</name>
</gene>
<feature type="transmembrane region" description="Helical" evidence="6">
    <location>
        <begin position="154"/>
        <end position="173"/>
    </location>
</feature>
<sequence length="304" mass="33168">MITYIKLTLTAIFWGGTFVAGRFIASDVSPVNAAFLRFAIASFFLIIFTKNIEGKFPAISRKQILPILLSGASGVFLYNILFFEGLRYIHAGRAALIIALNPIMISIFSAILFREKLNFIKGFGIILSVTGALVVISNGHLTDIMGYHIGKGELLIFGCVVSWVSYSLVGKAVMSSLSPLVSVCYSSVAGTALLAIPFLFNGQFHEIINYTILDWGNLFYLGFFGTVLGFFWYYEGINRIGAMKAGVFINVVPVSAIILSCFILDEAITPSLFSGGVFVISGVYTTNASQTIKSRMARLIHAVR</sequence>
<evidence type="ECO:0000259" key="7">
    <source>
        <dbReference type="Pfam" id="PF00892"/>
    </source>
</evidence>
<feature type="transmembrane region" description="Helical" evidence="6">
    <location>
        <begin position="94"/>
        <end position="113"/>
    </location>
</feature>
<dbReference type="STRING" id="1121400.SAMN02746065_10898"/>
<proteinExistence type="predicted"/>
<keyword evidence="4 6" id="KW-1133">Transmembrane helix</keyword>
<feature type="transmembrane region" description="Helical" evidence="6">
    <location>
        <begin position="212"/>
        <end position="233"/>
    </location>
</feature>
<organism evidence="8 9">
    <name type="scientific">Desulfocicer vacuolatum DSM 3385</name>
    <dbReference type="NCBI Taxonomy" id="1121400"/>
    <lineage>
        <taxon>Bacteria</taxon>
        <taxon>Pseudomonadati</taxon>
        <taxon>Thermodesulfobacteriota</taxon>
        <taxon>Desulfobacteria</taxon>
        <taxon>Desulfobacterales</taxon>
        <taxon>Desulfobacteraceae</taxon>
        <taxon>Desulfocicer</taxon>
    </lineage>
</organism>
<dbReference type="Pfam" id="PF00892">
    <property type="entry name" value="EamA"/>
    <property type="match status" value="2"/>
</dbReference>
<feature type="transmembrane region" description="Helical" evidence="6">
    <location>
        <begin position="125"/>
        <end position="142"/>
    </location>
</feature>
<dbReference type="InterPro" id="IPR037185">
    <property type="entry name" value="EmrE-like"/>
</dbReference>
<reference evidence="8 9" key="1">
    <citation type="submission" date="2017-04" db="EMBL/GenBank/DDBJ databases">
        <authorList>
            <person name="Afonso C.L."/>
            <person name="Miller P.J."/>
            <person name="Scott M.A."/>
            <person name="Spackman E."/>
            <person name="Goraichik I."/>
            <person name="Dimitrov K.M."/>
            <person name="Suarez D.L."/>
            <person name="Swayne D.E."/>
        </authorList>
    </citation>
    <scope>NUCLEOTIDE SEQUENCE [LARGE SCALE GENOMIC DNA]</scope>
    <source>
        <strain evidence="8 9">DSM 3385</strain>
    </source>
</reference>
<comment type="subcellular location">
    <subcellularLocation>
        <location evidence="1">Cell membrane</location>
        <topology evidence="1">Multi-pass membrane protein</topology>
    </subcellularLocation>
</comment>
<dbReference type="AlphaFoldDB" id="A0A1W2BIQ5"/>
<dbReference type="EMBL" id="FWXY01000008">
    <property type="protein sequence ID" value="SMC72328.1"/>
    <property type="molecule type" value="Genomic_DNA"/>
</dbReference>